<gene>
    <name evidence="1" type="ORF">DLM78_19770</name>
    <name evidence="2" type="ORF">EHQ90_01560</name>
</gene>
<evidence type="ECO:0000313" key="2">
    <source>
        <dbReference type="EMBL" id="TGM21848.1"/>
    </source>
</evidence>
<name>A0A4R9LA55_9LEPT</name>
<proteinExistence type="predicted"/>
<reference evidence="2" key="3">
    <citation type="journal article" date="2019" name="PLoS Negl. Trop. Dis.">
        <title>Revisiting the worldwide diversity of Leptospira species in the environment.</title>
        <authorList>
            <person name="Vincent A.T."/>
            <person name="Schiettekatte O."/>
            <person name="Bourhy P."/>
            <person name="Veyrier F.J."/>
            <person name="Picardeau M."/>
        </authorList>
    </citation>
    <scope>NUCLEOTIDE SEQUENCE</scope>
    <source>
        <strain evidence="2">201702407</strain>
    </source>
</reference>
<dbReference type="RefSeq" id="WP_118983507.1">
    <property type="nucleotide sequence ID" value="NZ_QHCS01000007.1"/>
</dbReference>
<dbReference type="AlphaFoldDB" id="A0A4R9LA55"/>
<keyword evidence="4" id="KW-1185">Reference proteome</keyword>
<evidence type="ECO:0000313" key="3">
    <source>
        <dbReference type="Proteomes" id="UP000266669"/>
    </source>
</evidence>
<accession>A0A4R9LA55</accession>
<organism evidence="1 3">
    <name type="scientific">Leptospira stimsonii</name>
    <dbReference type="NCBI Taxonomy" id="2202203"/>
    <lineage>
        <taxon>Bacteria</taxon>
        <taxon>Pseudomonadati</taxon>
        <taxon>Spirochaetota</taxon>
        <taxon>Spirochaetia</taxon>
        <taxon>Leptospirales</taxon>
        <taxon>Leptospiraceae</taxon>
        <taxon>Leptospira</taxon>
    </lineage>
</organism>
<reference evidence="2" key="2">
    <citation type="submission" date="2018-10" db="EMBL/GenBank/DDBJ databases">
        <authorList>
            <person name="Vincent A.T."/>
            <person name="Schiettekatte O."/>
            <person name="Bourhy P."/>
            <person name="Veyrier F.J."/>
            <person name="Picardeau M."/>
        </authorList>
    </citation>
    <scope>NUCLEOTIDE SEQUENCE</scope>
    <source>
        <strain evidence="2">201702407</strain>
    </source>
</reference>
<dbReference type="EMBL" id="QHCS01000007">
    <property type="protein sequence ID" value="RHX83734.1"/>
    <property type="molecule type" value="Genomic_DNA"/>
</dbReference>
<dbReference type="EMBL" id="RQGT01000009">
    <property type="protein sequence ID" value="TGM21848.1"/>
    <property type="molecule type" value="Genomic_DNA"/>
</dbReference>
<dbReference type="Proteomes" id="UP000266669">
    <property type="component" value="Unassembled WGS sequence"/>
</dbReference>
<evidence type="ECO:0000313" key="4">
    <source>
        <dbReference type="Proteomes" id="UP000297422"/>
    </source>
</evidence>
<dbReference type="Proteomes" id="UP000297422">
    <property type="component" value="Unassembled WGS sequence"/>
</dbReference>
<comment type="caution">
    <text evidence="1">The sequence shown here is derived from an EMBL/GenBank/DDBJ whole genome shotgun (WGS) entry which is preliminary data.</text>
</comment>
<reference evidence="3" key="1">
    <citation type="submission" date="2018-05" db="EMBL/GenBank/DDBJ databases">
        <title>Leptospira yasudae sp. nov. and Leptospira stimsonii sp. nov., two pathogenic species of the genus Leptospira isolated from environmental sources.</title>
        <authorList>
            <person name="Casanovas-Massana A."/>
            <person name="Hamond C."/>
            <person name="Santos L.A."/>
            <person name="Hacker K.P."/>
            <person name="Balassiano I."/>
            <person name="Medeiros M.A."/>
            <person name="Reis M.G."/>
            <person name="Ko A.I."/>
            <person name="Wunder E.A."/>
        </authorList>
    </citation>
    <scope>NUCLEOTIDE SEQUENCE [LARGE SCALE GENOMIC DNA]</scope>
    <source>
        <strain evidence="3">AMB6-RJ</strain>
    </source>
</reference>
<sequence length="265" mass="30531">MNSKRNFLIILFLFSQDIFAENLFLNSPEPKNRLAVALQGQEQESLEAKKEVVTGILQAEKTIGKSVSLFATLPYTRLNESGEKKREHLNQQQIGLKLFFYLYDFGIIGGSNYSFATGKERLEIGSDKFGNIEFYGGLFYRSGAWAIFSVARWNSQLTPHLRERGGEQFEKTWYFDFWLSYTYHSIESILEVTRKVQYDPQLENLYSTIVAPGFLVHLEVMTFGVSAPITISRSYVPDGTLAHPETTFQRNDFDRSILLKAFKYF</sequence>
<evidence type="ECO:0008006" key="5">
    <source>
        <dbReference type="Google" id="ProtNLM"/>
    </source>
</evidence>
<reference evidence="1" key="4">
    <citation type="journal article" date="2020" name="Int. J. Syst. Evol. Microbiol.">
        <title>Leptospira yasudae sp. nov. and Leptospira stimsonii sp. nov., two new species of the pathogenic group isolated from environmental sources.</title>
        <authorList>
            <person name="Casanovas-Massana A."/>
            <person name="Hamond C."/>
            <person name="Santos L.A."/>
            <person name="de Oliveira D."/>
            <person name="Hacker K.P."/>
            <person name="Balassiano I."/>
            <person name="Costa F."/>
            <person name="Medeiros M.A."/>
            <person name="Reis M.G."/>
            <person name="Ko A.I."/>
            <person name="Wunder E.A."/>
        </authorList>
    </citation>
    <scope>NUCLEOTIDE SEQUENCE</scope>
    <source>
        <strain evidence="1">AMB6-RJ</strain>
    </source>
</reference>
<protein>
    <recommendedName>
        <fullName evidence="5">DUF481 domain-containing protein</fullName>
    </recommendedName>
</protein>
<evidence type="ECO:0000313" key="1">
    <source>
        <dbReference type="EMBL" id="RHX83734.1"/>
    </source>
</evidence>